<protein>
    <recommendedName>
        <fullName evidence="5">IRE (Iron responsive element)</fullName>
    </recommendedName>
</protein>
<feature type="region of interest" description="Disordered" evidence="1">
    <location>
        <begin position="347"/>
        <end position="366"/>
    </location>
</feature>
<reference evidence="4" key="1">
    <citation type="submission" date="2017-06" db="EMBL/GenBank/DDBJ databases">
        <title>Genome analysis of Fimbriiglobus ruber SP5, the first member of the order Planctomycetales with confirmed chitinolytic capability.</title>
        <authorList>
            <person name="Ravin N.V."/>
            <person name="Rakitin A.L."/>
            <person name="Ivanova A.A."/>
            <person name="Beletsky A.V."/>
            <person name="Kulichevskaya I.S."/>
            <person name="Mardanov A.V."/>
            <person name="Dedysh S.N."/>
        </authorList>
    </citation>
    <scope>NUCLEOTIDE SEQUENCE [LARGE SCALE GENOMIC DNA]</scope>
    <source>
        <strain evidence="4">SP5</strain>
    </source>
</reference>
<evidence type="ECO:0008006" key="5">
    <source>
        <dbReference type="Google" id="ProtNLM"/>
    </source>
</evidence>
<feature type="region of interest" description="Disordered" evidence="1">
    <location>
        <begin position="753"/>
        <end position="780"/>
    </location>
</feature>
<comment type="caution">
    <text evidence="3">The sequence shown here is derived from an EMBL/GenBank/DDBJ whole genome shotgun (WGS) entry which is preliminary data.</text>
</comment>
<dbReference type="EMBL" id="NIDE01000008">
    <property type="protein sequence ID" value="OWK40516.1"/>
    <property type="molecule type" value="Genomic_DNA"/>
</dbReference>
<dbReference type="Proteomes" id="UP000214646">
    <property type="component" value="Unassembled WGS sequence"/>
</dbReference>
<organism evidence="3 4">
    <name type="scientific">Fimbriiglobus ruber</name>
    <dbReference type="NCBI Taxonomy" id="1908690"/>
    <lineage>
        <taxon>Bacteria</taxon>
        <taxon>Pseudomonadati</taxon>
        <taxon>Planctomycetota</taxon>
        <taxon>Planctomycetia</taxon>
        <taxon>Gemmatales</taxon>
        <taxon>Gemmataceae</taxon>
        <taxon>Fimbriiglobus</taxon>
    </lineage>
</organism>
<evidence type="ECO:0000256" key="1">
    <source>
        <dbReference type="SAM" id="MobiDB-lite"/>
    </source>
</evidence>
<feature type="region of interest" description="Disordered" evidence="1">
    <location>
        <begin position="420"/>
        <end position="439"/>
    </location>
</feature>
<evidence type="ECO:0000256" key="2">
    <source>
        <dbReference type="SAM" id="Phobius"/>
    </source>
</evidence>
<proteinExistence type="predicted"/>
<keyword evidence="2" id="KW-0812">Transmembrane</keyword>
<feature type="compositionally biased region" description="Basic and acidic residues" evidence="1">
    <location>
        <begin position="347"/>
        <end position="356"/>
    </location>
</feature>
<dbReference type="RefSeq" id="WP_088256419.1">
    <property type="nucleotide sequence ID" value="NZ_NIDE01000008.1"/>
</dbReference>
<accession>A0A225DSC7</accession>
<gene>
    <name evidence="3" type="ORF">FRUB_05435</name>
</gene>
<name>A0A225DSC7_9BACT</name>
<keyword evidence="2" id="KW-0472">Membrane</keyword>
<dbReference type="AlphaFoldDB" id="A0A225DSC7"/>
<evidence type="ECO:0000313" key="4">
    <source>
        <dbReference type="Proteomes" id="UP000214646"/>
    </source>
</evidence>
<feature type="transmembrane region" description="Helical" evidence="2">
    <location>
        <begin position="14"/>
        <end position="32"/>
    </location>
</feature>
<evidence type="ECO:0000313" key="3">
    <source>
        <dbReference type="EMBL" id="OWK40516.1"/>
    </source>
</evidence>
<keyword evidence="4" id="KW-1185">Reference proteome</keyword>
<dbReference type="OrthoDB" id="239224at2"/>
<sequence length="780" mass="87707">MANPLQQAAIRRKGLYIGVILALFTLSIFWRGKLALPFAAASNLPHKLSQYAILNQSEHLELRELDQGEPEIAGSVAKLSLLGSRGIVVTGLWWAAIEKQKRNEFHKFEVLVRLVTRLQPNFVSPWIFQSWNIAYNVSVENDKLGDMYFYIARGIELLAQGDRYNTKIARRAADGQPVEGRKVGSPDIRYQIGFYYQNKFGVSDKVSTLRSLAQLSCVPPSERKVIRDQNGNIVGLPLSTDKGIDREAFAKFCEKNPQLVRRLRNKLNCERPEDVVQFLADNERIPSLFKNGTDELADAESQFPVLPQRFREGPDEAYPGPKDDTFDAFNAARAWFAYSQIVIPPAKTDRQDDRGNEIGNPLPWASPKPNEYDQFLYRMPRAPALIIFRQQQPRAQSYLAERLMKEGWFDSTSAWNPDERSETDKLWFPGRSGDTSLRTPANAKTEWARAFDLWNQHGKDHGLELTPERRRQIEDTAGVKGTPSGIPLEMSAEELEARGWSKEKFEALRALIYYEQNRAMTNFPFFLEQSRAEKDTVTVEARKTLWEADQARSNAQNIKAARLYVAALAKWREALTAYPQYHRIGSNMAATRAEEETFENEIELFRLLKEDAEVRARAEVAVEVFRALVPSAGEVAKADLLQAIAQDEAVTRITAESVTQIYPNLPIDSADPKKVVVRRVEDVATATAAAFGPAVAEAARPLIVRGVINSEFAWMKEFKYEPKTRDVSGRLDRSAYWVSPEVRESVLNRLGLIRKAPPPAPASPGPGEGAPPPPPGGPGS</sequence>
<keyword evidence="2" id="KW-1133">Transmembrane helix</keyword>
<feature type="compositionally biased region" description="Pro residues" evidence="1">
    <location>
        <begin position="756"/>
        <end position="780"/>
    </location>
</feature>